<dbReference type="Proteomes" id="UP000199251">
    <property type="component" value="Unassembled WGS sequence"/>
</dbReference>
<dbReference type="AlphaFoldDB" id="A0A0E4CMF6"/>
<organism evidence="1 2">
    <name type="scientific">Mycobacterium lentiflavum</name>
    <dbReference type="NCBI Taxonomy" id="141349"/>
    <lineage>
        <taxon>Bacteria</taxon>
        <taxon>Bacillati</taxon>
        <taxon>Actinomycetota</taxon>
        <taxon>Actinomycetes</taxon>
        <taxon>Mycobacteriales</taxon>
        <taxon>Mycobacteriaceae</taxon>
        <taxon>Mycobacterium</taxon>
        <taxon>Mycobacterium simiae complex</taxon>
    </lineage>
</organism>
<proteinExistence type="predicted"/>
<reference evidence="1 2" key="1">
    <citation type="submission" date="2015-03" db="EMBL/GenBank/DDBJ databases">
        <authorList>
            <person name="Urmite Genomes"/>
        </authorList>
    </citation>
    <scope>NUCLEOTIDE SEQUENCE [LARGE SCALE GENOMIC DNA]</scope>
    <source>
        <strain evidence="1 2">CSUR P1491</strain>
    </source>
</reference>
<evidence type="ECO:0000313" key="1">
    <source>
        <dbReference type="EMBL" id="CQD09821.1"/>
    </source>
</evidence>
<accession>A0A0E4CMF6</accession>
<dbReference type="STRING" id="141349.BN1232_01795"/>
<name>A0A0E4CMF6_MYCLN</name>
<evidence type="ECO:0000313" key="2">
    <source>
        <dbReference type="Proteomes" id="UP000199251"/>
    </source>
</evidence>
<gene>
    <name evidence="1" type="ORF">BN1232_01795</name>
</gene>
<protein>
    <submittedName>
        <fullName evidence="1">Site-specific recombinase XerD</fullName>
    </submittedName>
</protein>
<dbReference type="EMBL" id="CTEE01000001">
    <property type="protein sequence ID" value="CQD09821.1"/>
    <property type="molecule type" value="Genomic_DNA"/>
</dbReference>
<sequence length="620" mass="67664">MSVAAPPKHTCVRCGRLAERAARTPDGGICRRCYQNDPQRMETCASCGRNKVPSARRADGKALCGNCARPKHVCAGCGRLDHAKSRTADGPLCQRCYNAPVRPCGKCGNVRPVAVRSQRGAIDLCKRCMQSPDAQCGLCTKTRPVHTHWPLGPVCLSCYKRSTSHPGVCSSCGSTKVLIGRTSAGELACGPCVGSLTDYVCTTCGQGGPQHYEGTCLSCSIRRLTRELLTPEHGTILPGLDTLPDLLARRGRPASTLRWLIKPRTQEALRVLATAEGPLTHATVDACPPGQARHYLRALLVEANVLERRDEPIERLETWIEEFTAALAPRHAALLEPYARWGILRTARRRAVRRGFSTNAADACRERIRTALRLIEHVESSGRQISDLTQAILEDWTAGDRNRTRRIAGFVTWLNKRGVVDNVSVARGPQVPPSEISDEHDHRRRIANLLDEHCGIELSIRVAGLLVLLYGAQLTHIERLTTADVISKGPRTGLVLVQHPIDLPESVADLVDRLAQQASQNPRAQVPDSDAHYLFPGGRAHEPIHTRTLSVKLAAAGIPTRLSRNHAMVALTSDLPAAVVAAQLGLSASATTLWAKFGQRDRTEYLLARQENPSMKENLA</sequence>